<evidence type="ECO:0000259" key="1">
    <source>
        <dbReference type="Pfam" id="PF13521"/>
    </source>
</evidence>
<name>A0A8I1BKP7_9GAMM</name>
<evidence type="ECO:0000313" key="2">
    <source>
        <dbReference type="EMBL" id="MBG2912887.1"/>
    </source>
</evidence>
<evidence type="ECO:0000313" key="3">
    <source>
        <dbReference type="Proteomes" id="UP000612266"/>
    </source>
</evidence>
<dbReference type="AlphaFoldDB" id="A0A8I1BKP7"/>
<feature type="domain" description="NadR/Ttd14 AAA" evidence="1">
    <location>
        <begin position="7"/>
        <end position="171"/>
    </location>
</feature>
<dbReference type="RefSeq" id="WP_075672618.1">
    <property type="nucleotide sequence ID" value="NZ_JADSJR010000001.1"/>
</dbReference>
<dbReference type="SUPFAM" id="SSF52540">
    <property type="entry name" value="P-loop containing nucleoside triphosphate hydrolases"/>
    <property type="match status" value="1"/>
</dbReference>
<dbReference type="Gene3D" id="3.40.50.300">
    <property type="entry name" value="P-loop containing nucleotide triphosphate hydrolases"/>
    <property type="match status" value="1"/>
</dbReference>
<dbReference type="Proteomes" id="UP000612266">
    <property type="component" value="Unassembled WGS sequence"/>
</dbReference>
<dbReference type="EMBL" id="JADSJR010000001">
    <property type="protein sequence ID" value="MBG2912887.1"/>
    <property type="molecule type" value="Genomic_DNA"/>
</dbReference>
<protein>
    <submittedName>
        <fullName evidence="2">AAA family ATPase</fullName>
    </submittedName>
</protein>
<proteinExistence type="predicted"/>
<sequence length="179" mass="20471">MPEKSHRIILTGGPGSGKTTLINELKNKGYPCSLEAGRAIIQDQSVIEGNALPWTDPNAFAQAMLIWELRSWHEASNNKIPYFYDRGIPDIAGYLLLCGLAIPKHLDKAITLFRYATNVFIAPPWPEIYTQDQERKQTEKEAEETYLAMIAVYRKYNYNLIEIPKIEINDRANFIINKI</sequence>
<comment type="caution">
    <text evidence="2">The sequence shown here is derived from an EMBL/GenBank/DDBJ whole genome shotgun (WGS) entry which is preliminary data.</text>
</comment>
<dbReference type="InterPro" id="IPR027417">
    <property type="entry name" value="P-loop_NTPase"/>
</dbReference>
<reference evidence="2" key="1">
    <citation type="submission" date="2020-11" db="EMBL/GenBank/DDBJ databases">
        <title>Enhanced detection system for hospital associated transmission using whole genome sequencing surveillance.</title>
        <authorList>
            <person name="Harrison L.H."/>
            <person name="Van Tyne D."/>
            <person name="Marsh J.W."/>
            <person name="Griffith M.P."/>
            <person name="Snyder D.J."/>
            <person name="Cooper V.S."/>
            <person name="Mustapha M."/>
        </authorList>
    </citation>
    <scope>NUCLEOTIDE SEQUENCE</scope>
    <source>
        <strain evidence="2">PR00070</strain>
    </source>
</reference>
<gene>
    <name evidence="2" type="ORF">I4901_00660</name>
</gene>
<dbReference type="InterPro" id="IPR038727">
    <property type="entry name" value="NadR/Ttd14_AAA_dom"/>
</dbReference>
<accession>A0A8I1BKP7</accession>
<dbReference type="Pfam" id="PF13521">
    <property type="entry name" value="AAA_28"/>
    <property type="match status" value="1"/>
</dbReference>
<organism evidence="2 3">
    <name type="scientific">Proteus terrae subsp. cibarius</name>
    <dbReference type="NCBI Taxonomy" id="626774"/>
    <lineage>
        <taxon>Bacteria</taxon>
        <taxon>Pseudomonadati</taxon>
        <taxon>Pseudomonadota</taxon>
        <taxon>Gammaproteobacteria</taxon>
        <taxon>Enterobacterales</taxon>
        <taxon>Morganellaceae</taxon>
        <taxon>Proteus</taxon>
    </lineage>
</organism>